<accession>A0A9N9MF76</accession>
<feature type="compositionally biased region" description="Basic and acidic residues" evidence="2">
    <location>
        <begin position="79"/>
        <end position="91"/>
    </location>
</feature>
<name>A0A9N9MF76_9CUCU</name>
<feature type="coiled-coil region" evidence="1">
    <location>
        <begin position="30"/>
        <end position="57"/>
    </location>
</feature>
<feature type="compositionally biased region" description="Polar residues" evidence="2">
    <location>
        <begin position="109"/>
        <end position="119"/>
    </location>
</feature>
<sequence length="135" mass="15647">MKQNYIGATREQEEYIGKFIEENSELTGLNTILYNDINTLKENMEKLENDLGDLNVLRKNMMTSIEILPEENCMLKKEVDDKSAKQHRDEVAVNIETRSRKSNKHPKSLTPTECTSNYNKSDKSIVDKKKTVSKY</sequence>
<evidence type="ECO:0000313" key="4">
    <source>
        <dbReference type="Proteomes" id="UP001152799"/>
    </source>
</evidence>
<dbReference type="EMBL" id="OU892286">
    <property type="protein sequence ID" value="CAG9761297.1"/>
    <property type="molecule type" value="Genomic_DNA"/>
</dbReference>
<keyword evidence="1" id="KW-0175">Coiled coil</keyword>
<evidence type="ECO:0000256" key="2">
    <source>
        <dbReference type="SAM" id="MobiDB-lite"/>
    </source>
</evidence>
<dbReference type="Proteomes" id="UP001152799">
    <property type="component" value="Chromosome 10"/>
</dbReference>
<evidence type="ECO:0000256" key="1">
    <source>
        <dbReference type="SAM" id="Coils"/>
    </source>
</evidence>
<gene>
    <name evidence="3" type="ORF">CEUTPL_LOCUS2002</name>
</gene>
<reference evidence="3" key="1">
    <citation type="submission" date="2022-01" db="EMBL/GenBank/DDBJ databases">
        <authorList>
            <person name="King R."/>
        </authorList>
    </citation>
    <scope>NUCLEOTIDE SEQUENCE</scope>
</reference>
<feature type="region of interest" description="Disordered" evidence="2">
    <location>
        <begin position="79"/>
        <end position="123"/>
    </location>
</feature>
<dbReference type="AlphaFoldDB" id="A0A9N9MF76"/>
<evidence type="ECO:0000313" key="3">
    <source>
        <dbReference type="EMBL" id="CAG9761297.1"/>
    </source>
</evidence>
<keyword evidence="4" id="KW-1185">Reference proteome</keyword>
<organism evidence="3 4">
    <name type="scientific">Ceutorhynchus assimilis</name>
    <name type="common">cabbage seed weevil</name>
    <dbReference type="NCBI Taxonomy" id="467358"/>
    <lineage>
        <taxon>Eukaryota</taxon>
        <taxon>Metazoa</taxon>
        <taxon>Ecdysozoa</taxon>
        <taxon>Arthropoda</taxon>
        <taxon>Hexapoda</taxon>
        <taxon>Insecta</taxon>
        <taxon>Pterygota</taxon>
        <taxon>Neoptera</taxon>
        <taxon>Endopterygota</taxon>
        <taxon>Coleoptera</taxon>
        <taxon>Polyphaga</taxon>
        <taxon>Cucujiformia</taxon>
        <taxon>Curculionidae</taxon>
        <taxon>Ceutorhynchinae</taxon>
        <taxon>Ceutorhynchus</taxon>
    </lineage>
</organism>
<proteinExistence type="predicted"/>
<protein>
    <submittedName>
        <fullName evidence="3">Uncharacterized protein</fullName>
    </submittedName>
</protein>